<dbReference type="STRING" id="6183.A0A3Q0KTR5"/>
<evidence type="ECO:0000313" key="1">
    <source>
        <dbReference type="Proteomes" id="UP000008854"/>
    </source>
</evidence>
<accession>A0A3Q0KTR5</accession>
<organism evidence="1 2">
    <name type="scientific">Schistosoma mansoni</name>
    <name type="common">Blood fluke</name>
    <dbReference type="NCBI Taxonomy" id="6183"/>
    <lineage>
        <taxon>Eukaryota</taxon>
        <taxon>Metazoa</taxon>
        <taxon>Spiralia</taxon>
        <taxon>Lophotrochozoa</taxon>
        <taxon>Platyhelminthes</taxon>
        <taxon>Trematoda</taxon>
        <taxon>Digenea</taxon>
        <taxon>Strigeidida</taxon>
        <taxon>Schistosomatoidea</taxon>
        <taxon>Schistosomatidae</taxon>
        <taxon>Schistosoma</taxon>
    </lineage>
</organism>
<reference evidence="1" key="1">
    <citation type="journal article" date="2012" name="PLoS Negl. Trop. Dis.">
        <title>A systematically improved high quality genome and transcriptome of the human blood fluke Schistosoma mansoni.</title>
        <authorList>
            <person name="Protasio A.V."/>
            <person name="Tsai I.J."/>
            <person name="Babbage A."/>
            <person name="Nichol S."/>
            <person name="Hunt M."/>
            <person name="Aslett M.A."/>
            <person name="De Silva N."/>
            <person name="Velarde G.S."/>
            <person name="Anderson T.J."/>
            <person name="Clark R.C."/>
            <person name="Davidson C."/>
            <person name="Dillon G.P."/>
            <person name="Holroyd N.E."/>
            <person name="LoVerde P.T."/>
            <person name="Lloyd C."/>
            <person name="McQuillan J."/>
            <person name="Oliveira G."/>
            <person name="Otto T.D."/>
            <person name="Parker-Manuel S.J."/>
            <person name="Quail M.A."/>
            <person name="Wilson R.A."/>
            <person name="Zerlotini A."/>
            <person name="Dunne D.W."/>
            <person name="Berriman M."/>
        </authorList>
    </citation>
    <scope>NUCLEOTIDE SEQUENCE [LARGE SCALE GENOMIC DNA]</scope>
    <source>
        <strain evidence="1">Puerto Rican</strain>
    </source>
</reference>
<keyword evidence="1" id="KW-1185">Reference proteome</keyword>
<evidence type="ECO:0000313" key="2">
    <source>
        <dbReference type="WBParaSite" id="Smp_179580.1"/>
    </source>
</evidence>
<sequence>MPQNISGVNWPNVYRLGSLVDLKQNQFQRLKVVIRSPNEKDFILQNGYKSCAASKEDGAKAFLSAALIHSSDLSHESQKVAQQAIQAKRTVRL</sequence>
<dbReference type="InParanoid" id="A0A3Q0KTR5"/>
<dbReference type="AlphaFoldDB" id="A0A3Q0KTR5"/>
<reference evidence="2" key="2">
    <citation type="submission" date="2018-12" db="UniProtKB">
        <authorList>
            <consortium name="WormBaseParasite"/>
        </authorList>
    </citation>
    <scope>IDENTIFICATION</scope>
    <source>
        <strain evidence="2">Puerto Rican</strain>
    </source>
</reference>
<name>A0A3Q0KTR5_SCHMA</name>
<dbReference type="WBParaSite" id="Smp_179580.1">
    <property type="protein sequence ID" value="Smp_179580.1"/>
    <property type="gene ID" value="Smp_179580"/>
</dbReference>
<proteinExistence type="predicted"/>
<protein>
    <submittedName>
        <fullName evidence="2">Uncharacterized protein</fullName>
    </submittedName>
</protein>
<dbReference type="Proteomes" id="UP000008854">
    <property type="component" value="Unassembled WGS sequence"/>
</dbReference>